<gene>
    <name evidence="3" type="ORF">BCR39DRAFT_539919</name>
</gene>
<dbReference type="Gene3D" id="2.60.210.10">
    <property type="entry name" value="Apoptosis, Tumor Necrosis Factor Receptor Associated Protein 2, Chain A"/>
    <property type="match status" value="1"/>
</dbReference>
<reference evidence="3 4" key="1">
    <citation type="submission" date="2016-07" db="EMBL/GenBank/DDBJ databases">
        <title>Pervasive Adenine N6-methylation of Active Genes in Fungi.</title>
        <authorList>
            <consortium name="DOE Joint Genome Institute"/>
            <person name="Mondo S.J."/>
            <person name="Dannebaum R.O."/>
            <person name="Kuo R.C."/>
            <person name="Labutti K."/>
            <person name="Haridas S."/>
            <person name="Kuo A."/>
            <person name="Salamov A."/>
            <person name="Ahrendt S.R."/>
            <person name="Lipzen A."/>
            <person name="Sullivan W."/>
            <person name="Andreopoulos W.B."/>
            <person name="Clum A."/>
            <person name="Lindquist E."/>
            <person name="Daum C."/>
            <person name="Ramamoorthy G.K."/>
            <person name="Gryganskyi A."/>
            <person name="Culley D."/>
            <person name="Magnuson J.K."/>
            <person name="James T.Y."/>
            <person name="O'Malley M.A."/>
            <person name="Stajich J.E."/>
            <person name="Spatafora J.W."/>
            <person name="Visel A."/>
            <person name="Grigoriev I.V."/>
        </authorList>
    </citation>
    <scope>NUCLEOTIDE SEQUENCE [LARGE SCALE GENOMIC DNA]</scope>
    <source>
        <strain evidence="3 4">68-887.2</strain>
    </source>
</reference>
<evidence type="ECO:0000313" key="4">
    <source>
        <dbReference type="Proteomes" id="UP000193986"/>
    </source>
</evidence>
<dbReference type="PANTHER" id="PTHR24413">
    <property type="entry name" value="SPECKLE-TYPE POZ PROTEIN"/>
    <property type="match status" value="1"/>
</dbReference>
<keyword evidence="4" id="KW-1185">Reference proteome</keyword>
<dbReference type="InterPro" id="IPR008974">
    <property type="entry name" value="TRAF-like"/>
</dbReference>
<dbReference type="InterPro" id="IPR011333">
    <property type="entry name" value="SKP1/BTB/POZ_sf"/>
</dbReference>
<feature type="compositionally biased region" description="Acidic residues" evidence="1">
    <location>
        <begin position="330"/>
        <end position="352"/>
    </location>
</feature>
<dbReference type="STRING" id="71784.A0A1Y2AWE0"/>
<protein>
    <recommendedName>
        <fullName evidence="2">MATH domain-containing protein</fullName>
    </recommendedName>
</protein>
<feature type="domain" description="MATH" evidence="2">
    <location>
        <begin position="41"/>
        <end position="189"/>
    </location>
</feature>
<dbReference type="Proteomes" id="UP000193986">
    <property type="component" value="Unassembled WGS sequence"/>
</dbReference>
<accession>A0A1Y2AWE0</accession>
<dbReference type="OrthoDB" id="6359816at2759"/>
<organism evidence="3 4">
    <name type="scientific">Naematelia encephala</name>
    <dbReference type="NCBI Taxonomy" id="71784"/>
    <lineage>
        <taxon>Eukaryota</taxon>
        <taxon>Fungi</taxon>
        <taxon>Dikarya</taxon>
        <taxon>Basidiomycota</taxon>
        <taxon>Agaricomycotina</taxon>
        <taxon>Tremellomycetes</taxon>
        <taxon>Tremellales</taxon>
        <taxon>Naemateliaceae</taxon>
        <taxon>Naematelia</taxon>
    </lineage>
</organism>
<feature type="region of interest" description="Disordered" evidence="1">
    <location>
        <begin position="1"/>
        <end position="30"/>
    </location>
</feature>
<dbReference type="Pfam" id="PF22486">
    <property type="entry name" value="MATH_2"/>
    <property type="match status" value="1"/>
</dbReference>
<dbReference type="CDD" id="cd00121">
    <property type="entry name" value="MATH"/>
    <property type="match status" value="1"/>
</dbReference>
<dbReference type="AlphaFoldDB" id="A0A1Y2AWE0"/>
<feature type="compositionally biased region" description="Polar residues" evidence="1">
    <location>
        <begin position="16"/>
        <end position="27"/>
    </location>
</feature>
<evidence type="ECO:0000313" key="3">
    <source>
        <dbReference type="EMBL" id="ORY26879.1"/>
    </source>
</evidence>
<dbReference type="EMBL" id="MCFC01000043">
    <property type="protein sequence ID" value="ORY26879.1"/>
    <property type="molecule type" value="Genomic_DNA"/>
</dbReference>
<dbReference type="SUPFAM" id="SSF54695">
    <property type="entry name" value="POZ domain"/>
    <property type="match status" value="1"/>
</dbReference>
<name>A0A1Y2AWE0_9TREE</name>
<feature type="region of interest" description="Disordered" evidence="1">
    <location>
        <begin position="330"/>
        <end position="386"/>
    </location>
</feature>
<dbReference type="InParanoid" id="A0A1Y2AWE0"/>
<proteinExistence type="predicted"/>
<feature type="compositionally biased region" description="Low complexity" evidence="1">
    <location>
        <begin position="365"/>
        <end position="377"/>
    </location>
</feature>
<comment type="caution">
    <text evidence="3">The sequence shown here is derived from an EMBL/GenBank/DDBJ whole genome shotgun (WGS) entry which is preliminary data.</text>
</comment>
<dbReference type="Gene3D" id="3.30.710.10">
    <property type="entry name" value="Potassium Channel Kv1.1, Chain A"/>
    <property type="match status" value="1"/>
</dbReference>
<evidence type="ECO:0000259" key="2">
    <source>
        <dbReference type="PROSITE" id="PS50144"/>
    </source>
</evidence>
<sequence>MTAVPPPYAPRDHAQVQPSPSASTSVSPGPAAALEFNETTSVTLEWRITGMKATYDQSRGDAKSKCIKSAVFGDADNLWEVLWYPNSGVQGGEYASLYLSCVPTAQERDQGLGNKWTRKGLWWFRFEIKSTIPDDRTGKVVTLATKDASDHTFAVKTANWGWQQFAKRDQLFLHNTVLHADSVLVVCTIQAQPQPPAGWWLGLGLPPRADYVPANTVIGGRNVGSGGGLSSWAGGDGASGGVAGGTAAGGGVKRVVPRDLVNSVGALLDDQLYSDVEFIISPPGGRRRGGSSDADPSQPKRIYAAKKLLVRCEYFESMFNGGFREVEGVIEDDDSDEEMDVLSDSDVEDEVEQPLSASSHLGPHLTTTTSRASSTLPPRRRSMSADIQHAAVPDEERGMDEDLALEDTAVGGEGHADESMEDDGIAAEVQTNTKREITPGRTLSEQGVVMGPKKTRVVVRDAAWSTWWAILYYLYTDTIYFAPLSSSFAHGSPTSSSSTSMLTTHSRPGSMTSAALPAPLTLDLKTRQQWIQAWSAERGMTRDIPGPRPVSAKAVYRLADKLDLQALKLRAFQHIVGGLTAQNIPAEVFSRFSSTFEHVRKVQVAFFLKHWSEIKKSETMGQIWQQIRLGKHAGFEEVWPFIIEQLDYRSS</sequence>
<dbReference type="SUPFAM" id="SSF49599">
    <property type="entry name" value="TRAF domain-like"/>
    <property type="match status" value="1"/>
</dbReference>
<dbReference type="InterPro" id="IPR002083">
    <property type="entry name" value="MATH/TRAF_dom"/>
</dbReference>
<evidence type="ECO:0000256" key="1">
    <source>
        <dbReference type="SAM" id="MobiDB-lite"/>
    </source>
</evidence>
<dbReference type="PROSITE" id="PS50144">
    <property type="entry name" value="MATH"/>
    <property type="match status" value="1"/>
</dbReference>